<feature type="transmembrane region" description="Helical" evidence="7">
    <location>
        <begin position="264"/>
        <end position="282"/>
    </location>
</feature>
<dbReference type="AlphaFoldDB" id="A0A853F0R5"/>
<keyword evidence="10" id="KW-1185">Reference proteome</keyword>
<dbReference type="Proteomes" id="UP000561011">
    <property type="component" value="Unassembled WGS sequence"/>
</dbReference>
<dbReference type="EMBL" id="JACBYE010000055">
    <property type="protein sequence ID" value="NYS95103.1"/>
    <property type="molecule type" value="Genomic_DNA"/>
</dbReference>
<name>A0A853F0R5_9MICO</name>
<evidence type="ECO:0000259" key="8">
    <source>
        <dbReference type="Pfam" id="PF05425"/>
    </source>
</evidence>
<evidence type="ECO:0000313" key="9">
    <source>
        <dbReference type="EMBL" id="NYS95103.1"/>
    </source>
</evidence>
<feature type="transmembrane region" description="Helical" evidence="7">
    <location>
        <begin position="223"/>
        <end position="243"/>
    </location>
</feature>
<dbReference type="GO" id="GO:0005886">
    <property type="term" value="C:plasma membrane"/>
    <property type="evidence" value="ECO:0007669"/>
    <property type="project" value="UniProtKB-SubCell"/>
</dbReference>
<feature type="transmembrane region" description="Helical" evidence="7">
    <location>
        <begin position="527"/>
        <end position="551"/>
    </location>
</feature>
<evidence type="ECO:0000256" key="7">
    <source>
        <dbReference type="SAM" id="Phobius"/>
    </source>
</evidence>
<feature type="compositionally biased region" description="Polar residues" evidence="6">
    <location>
        <begin position="1"/>
        <end position="25"/>
    </location>
</feature>
<feature type="transmembrane region" description="Helical" evidence="7">
    <location>
        <begin position="85"/>
        <end position="105"/>
    </location>
</feature>
<feature type="transmembrane region" description="Helical" evidence="7">
    <location>
        <begin position="117"/>
        <end position="135"/>
    </location>
</feature>
<dbReference type="Pfam" id="PF05425">
    <property type="entry name" value="CopD"/>
    <property type="match status" value="1"/>
</dbReference>
<dbReference type="InterPro" id="IPR019108">
    <property type="entry name" value="Caa3_assmbl_CtaG-rel"/>
</dbReference>
<dbReference type="InterPro" id="IPR008457">
    <property type="entry name" value="Cu-R_CopD_dom"/>
</dbReference>
<feature type="transmembrane region" description="Helical" evidence="7">
    <location>
        <begin position="599"/>
        <end position="628"/>
    </location>
</feature>
<evidence type="ECO:0000313" key="10">
    <source>
        <dbReference type="Proteomes" id="UP000561011"/>
    </source>
</evidence>
<feature type="transmembrane region" description="Helical" evidence="7">
    <location>
        <begin position="445"/>
        <end position="463"/>
    </location>
</feature>
<evidence type="ECO:0000256" key="4">
    <source>
        <dbReference type="ARBA" id="ARBA00022989"/>
    </source>
</evidence>
<keyword evidence="5 7" id="KW-0472">Membrane</keyword>
<dbReference type="PANTHER" id="PTHR34820:SF4">
    <property type="entry name" value="INNER MEMBRANE PROTEIN YEBZ"/>
    <property type="match status" value="1"/>
</dbReference>
<sequence>MTAGQQDRTRAQRPSTHRPTSSRGAQTPAPVVPAAPRSLTWTLPLAVLVAIVALALGGVFSAAFASQLLQDPGPVVRWGLPLTTVLTELSLAVTLGSLMLAVFVVRPGRPLDTALSTAGAAAGVWAVCALARVVLTGANTVGLTLSAEGFGEQLGVYLTQIPSGRALLAIALIVAVVAVLALLVTTPTGAAWTLVLALVPLVIQSLMGHASGSTSHELAVSSMFMHLVGAGLWIGMLASIALLRVRRALDGEALAVTVSRFSPVASWCFVLVALSGLVNAAVRLGGVSGLSTDYGVLVLTKTALFLVLGGLGWAHRQWVVGRLGAVTAVGATATTAARAADTTPASPKTTGLFWRLACAELLVMGAVSGVAVALGGTNPPDDNAPPTDPSPAYLITGHELPPEPTVARWFTEWRWDVLLGFACVAGLVVYLRWVLRLRKRGDAWSVWRTLSWVVGMLVMFWVTNGGPVVYGAVLFSAHMLQHMVLAMVVPIFLVSAAPMTLALRALPARKDGTRGPREWLLIIIHSHYGRFFAHPIVAALNFAGSMVIFYYTPAFEYALSTHIGHILMTVHFTMAGYFFANALIGIDPGPSRPPHAQRLLLLLATMAFHAFFGVTLMSGEILMVPEWFGLMGRPWGESAIADQQTGGGIAWGVGEIPTVLLAVFVALSWSRDDDRVAKRRDRKVDRDGDVEMDEYNQMLAKLADRDGR</sequence>
<keyword evidence="4 7" id="KW-1133">Transmembrane helix</keyword>
<dbReference type="InterPro" id="IPR032694">
    <property type="entry name" value="CopC/D"/>
</dbReference>
<dbReference type="Pfam" id="PF09678">
    <property type="entry name" value="Caa3_CtaG"/>
    <property type="match status" value="1"/>
</dbReference>
<keyword evidence="3 7" id="KW-0812">Transmembrane</keyword>
<feature type="transmembrane region" description="Helical" evidence="7">
    <location>
        <begin position="483"/>
        <end position="506"/>
    </location>
</feature>
<feature type="transmembrane region" description="Helical" evidence="7">
    <location>
        <begin position="45"/>
        <end position="65"/>
    </location>
</feature>
<feature type="transmembrane region" description="Helical" evidence="7">
    <location>
        <begin position="352"/>
        <end position="374"/>
    </location>
</feature>
<accession>A0A853F0R5</accession>
<feature type="transmembrane region" description="Helical" evidence="7">
    <location>
        <begin position="563"/>
        <end position="587"/>
    </location>
</feature>
<comment type="caution">
    <text evidence="9">The sequence shown here is derived from an EMBL/GenBank/DDBJ whole genome shotgun (WGS) entry which is preliminary data.</text>
</comment>
<comment type="subcellular location">
    <subcellularLocation>
        <location evidence="1">Cell membrane</location>
        <topology evidence="1">Multi-pass membrane protein</topology>
    </subcellularLocation>
</comment>
<evidence type="ECO:0000256" key="2">
    <source>
        <dbReference type="ARBA" id="ARBA00022475"/>
    </source>
</evidence>
<evidence type="ECO:0000256" key="3">
    <source>
        <dbReference type="ARBA" id="ARBA00022692"/>
    </source>
</evidence>
<dbReference type="RefSeq" id="WP_179914328.1">
    <property type="nucleotide sequence ID" value="NZ_JACBYE010000055.1"/>
</dbReference>
<dbReference type="GO" id="GO:0006825">
    <property type="term" value="P:copper ion transport"/>
    <property type="evidence" value="ECO:0007669"/>
    <property type="project" value="InterPro"/>
</dbReference>
<feature type="transmembrane region" description="Helical" evidence="7">
    <location>
        <begin position="166"/>
        <end position="184"/>
    </location>
</feature>
<reference evidence="9 10" key="1">
    <citation type="submission" date="2020-07" db="EMBL/GenBank/DDBJ databases">
        <title>MOT database genomes.</title>
        <authorList>
            <person name="Joseph S."/>
            <person name="Aduse-Opoku J."/>
            <person name="Hashim A."/>
            <person name="Wade W."/>
            <person name="Curtis M."/>
        </authorList>
    </citation>
    <scope>NUCLEOTIDE SEQUENCE [LARGE SCALE GENOMIC DNA]</scope>
    <source>
        <strain evidence="9 10">DSM 100099</strain>
    </source>
</reference>
<feature type="transmembrane region" description="Helical" evidence="7">
    <location>
        <begin position="191"/>
        <end position="211"/>
    </location>
</feature>
<feature type="transmembrane region" description="Helical" evidence="7">
    <location>
        <begin position="648"/>
        <end position="670"/>
    </location>
</feature>
<evidence type="ECO:0000256" key="1">
    <source>
        <dbReference type="ARBA" id="ARBA00004651"/>
    </source>
</evidence>
<keyword evidence="2" id="KW-1003">Cell membrane</keyword>
<feature type="transmembrane region" description="Helical" evidence="7">
    <location>
        <begin position="413"/>
        <end position="433"/>
    </location>
</feature>
<organism evidence="9 10">
    <name type="scientific">Sanguibacter inulinus</name>
    <dbReference type="NCBI Taxonomy" id="60922"/>
    <lineage>
        <taxon>Bacteria</taxon>
        <taxon>Bacillati</taxon>
        <taxon>Actinomycetota</taxon>
        <taxon>Actinomycetes</taxon>
        <taxon>Micrococcales</taxon>
        <taxon>Sanguibacteraceae</taxon>
        <taxon>Sanguibacter</taxon>
    </lineage>
</organism>
<gene>
    <name evidence="9" type="ORF">HZZ10_16425</name>
</gene>
<evidence type="ECO:0000256" key="6">
    <source>
        <dbReference type="SAM" id="MobiDB-lite"/>
    </source>
</evidence>
<dbReference type="PANTHER" id="PTHR34820">
    <property type="entry name" value="INNER MEMBRANE PROTEIN YEBZ"/>
    <property type="match status" value="1"/>
</dbReference>
<feature type="transmembrane region" description="Helical" evidence="7">
    <location>
        <begin position="294"/>
        <end position="314"/>
    </location>
</feature>
<feature type="region of interest" description="Disordered" evidence="6">
    <location>
        <begin position="1"/>
        <end position="31"/>
    </location>
</feature>
<feature type="domain" description="Copper resistance protein D" evidence="8">
    <location>
        <begin position="257"/>
        <end position="374"/>
    </location>
</feature>
<protein>
    <submittedName>
        <fullName evidence="9">Bifunctional copper resistance protein CopD/cytochrome c oxidase assembly protein</fullName>
    </submittedName>
</protein>
<evidence type="ECO:0000256" key="5">
    <source>
        <dbReference type="ARBA" id="ARBA00023136"/>
    </source>
</evidence>
<proteinExistence type="predicted"/>